<dbReference type="AlphaFoldDB" id="A0A9X4L038"/>
<comment type="caution">
    <text evidence="1">The sequence shown here is derived from an EMBL/GenBank/DDBJ whole genome shotgun (WGS) entry which is preliminary data.</text>
</comment>
<evidence type="ECO:0000313" key="2">
    <source>
        <dbReference type="Proteomes" id="UP001153404"/>
    </source>
</evidence>
<keyword evidence="2" id="KW-1185">Reference proteome</keyword>
<protein>
    <submittedName>
        <fullName evidence="1">Uncharacterized protein</fullName>
    </submittedName>
</protein>
<proteinExistence type="predicted"/>
<name>A0A9X4L038_9BACL</name>
<dbReference type="Proteomes" id="UP001153404">
    <property type="component" value="Unassembled WGS sequence"/>
</dbReference>
<reference evidence="1" key="1">
    <citation type="submission" date="2022-10" db="EMBL/GenBank/DDBJ databases">
        <title>Comparative genomic analysis of Cohnella hashimotonis sp. nov., isolated from the International Space Station.</title>
        <authorList>
            <person name="Simpson A."/>
            <person name="Venkateswaran K."/>
        </authorList>
    </citation>
    <scope>NUCLEOTIDE SEQUENCE</scope>
    <source>
        <strain evidence="1">DSM 28161</strain>
    </source>
</reference>
<dbReference type="RefSeq" id="WP_277539496.1">
    <property type="nucleotide sequence ID" value="NZ_JAPDIA010000009.1"/>
</dbReference>
<evidence type="ECO:0000313" key="1">
    <source>
        <dbReference type="EMBL" id="MDG0814521.1"/>
    </source>
</evidence>
<organism evidence="1 2">
    <name type="scientific">Cohnella rhizosphaerae</name>
    <dbReference type="NCBI Taxonomy" id="1457232"/>
    <lineage>
        <taxon>Bacteria</taxon>
        <taxon>Bacillati</taxon>
        <taxon>Bacillota</taxon>
        <taxon>Bacilli</taxon>
        <taxon>Bacillales</taxon>
        <taxon>Paenibacillaceae</taxon>
        <taxon>Cohnella</taxon>
    </lineage>
</organism>
<accession>A0A9X4L038</accession>
<dbReference type="EMBL" id="JAPDIA010000009">
    <property type="protein sequence ID" value="MDG0814521.1"/>
    <property type="molecule type" value="Genomic_DNA"/>
</dbReference>
<gene>
    <name evidence="1" type="ORF">OMP40_38500</name>
</gene>
<sequence>MLLASAACGNANNNNASGSSVAASPAATASASATASATDGGAEQSGLKGDFEIQYFVGGYGDAWWKEVIEGFQKSESGT</sequence>